<dbReference type="GeneID" id="57277107"/>
<dbReference type="RefSeq" id="WP_046871231.1">
    <property type="nucleotide sequence ID" value="NZ_BAAAXI010000019.1"/>
</dbReference>
<organism evidence="3 6">
    <name type="scientific">Pediococcus damnosus</name>
    <dbReference type="NCBI Taxonomy" id="51663"/>
    <lineage>
        <taxon>Bacteria</taxon>
        <taxon>Bacillati</taxon>
        <taxon>Bacillota</taxon>
        <taxon>Bacilli</taxon>
        <taxon>Lactobacillales</taxon>
        <taxon>Lactobacillaceae</taxon>
        <taxon>Pediococcus</taxon>
    </lineage>
</organism>
<dbReference type="SUPFAM" id="SSF52540">
    <property type="entry name" value="P-loop containing nucleoside triphosphate hydrolases"/>
    <property type="match status" value="1"/>
</dbReference>
<reference evidence="5 6" key="1">
    <citation type="journal article" date="2016" name="PLoS ONE">
        <title>The Identification of Novel Diagnostic Marker Genes for the Detection of Beer Spoiling Pediococcus damnosus Strains Using the BlAst Diagnostic Gene findEr.</title>
        <authorList>
            <person name="Behr J."/>
            <person name="Geissler A.J."/>
            <person name="Schmid J."/>
            <person name="Zehe A."/>
            <person name="Vogel R.F."/>
        </authorList>
    </citation>
    <scope>NUCLEOTIDE SEQUENCE [LARGE SCALE GENOMIC DNA]</scope>
    <source>
        <strain evidence="3 6">TMW 2.1533</strain>
        <strain evidence="4 5">TMW 2.1535</strain>
    </source>
</reference>
<feature type="domain" description="Primosomal DnaI N-terminal" evidence="2">
    <location>
        <begin position="1"/>
        <end position="93"/>
    </location>
</feature>
<dbReference type="Pfam" id="PF07319">
    <property type="entry name" value="DnaI_N"/>
    <property type="match status" value="1"/>
</dbReference>
<keyword evidence="3" id="KW-0378">Hydrolase</keyword>
<name>A0A0R2HLP2_9LACO</name>
<evidence type="ECO:0000313" key="3">
    <source>
        <dbReference type="EMBL" id="AMV62294.1"/>
    </source>
</evidence>
<dbReference type="GO" id="GO:0006260">
    <property type="term" value="P:DNA replication"/>
    <property type="evidence" value="ECO:0007669"/>
    <property type="project" value="TreeGrafter"/>
</dbReference>
<dbReference type="InterPro" id="IPR002611">
    <property type="entry name" value="IstB_ATP-bd"/>
</dbReference>
<dbReference type="GO" id="GO:0004386">
    <property type="term" value="F:helicase activity"/>
    <property type="evidence" value="ECO:0007669"/>
    <property type="project" value="UniProtKB-KW"/>
</dbReference>
<dbReference type="Pfam" id="PF01695">
    <property type="entry name" value="IstB_IS21"/>
    <property type="match status" value="1"/>
</dbReference>
<dbReference type="AlphaFoldDB" id="A0A0R2HLP2"/>
<keyword evidence="3" id="KW-0067">ATP-binding</keyword>
<dbReference type="Gene3D" id="3.40.50.300">
    <property type="entry name" value="P-loop containing nucleotide triphosphate hydrolases"/>
    <property type="match status" value="1"/>
</dbReference>
<dbReference type="Proteomes" id="UP000076244">
    <property type="component" value="Chromosome"/>
</dbReference>
<feature type="domain" description="IstB-like ATP-binding" evidence="1">
    <location>
        <begin position="104"/>
        <end position="246"/>
    </location>
</feature>
<keyword evidence="3" id="KW-0547">Nucleotide-binding</keyword>
<dbReference type="Proteomes" id="UP000076405">
    <property type="component" value="Chromosome"/>
</dbReference>
<evidence type="ECO:0000313" key="5">
    <source>
        <dbReference type="Proteomes" id="UP000076244"/>
    </source>
</evidence>
<dbReference type="InterPro" id="IPR027417">
    <property type="entry name" value="P-loop_NTPase"/>
</dbReference>
<proteinExistence type="predicted"/>
<dbReference type="EMBL" id="CP012288">
    <property type="protein sequence ID" value="AMV67847.1"/>
    <property type="molecule type" value="Genomic_DNA"/>
</dbReference>
<accession>A0A0R2HLP2</accession>
<evidence type="ECO:0000313" key="4">
    <source>
        <dbReference type="EMBL" id="AMV67847.1"/>
    </source>
</evidence>
<evidence type="ECO:0000259" key="2">
    <source>
        <dbReference type="Pfam" id="PF07319"/>
    </source>
</evidence>
<evidence type="ECO:0000259" key="1">
    <source>
        <dbReference type="Pfam" id="PF01695"/>
    </source>
</evidence>
<dbReference type="InterPro" id="IPR009928">
    <property type="entry name" value="DnaI_N"/>
</dbReference>
<dbReference type="CDD" id="cd00009">
    <property type="entry name" value="AAA"/>
    <property type="match status" value="1"/>
</dbReference>
<sequence>MENIREVLKGLMSKHQLDTKFQDLMTPVYEDADVLSFCEAHKNELSADGVARSASKLYEYVQERDKYKRNEPTLMPGYQPILIVNNHMIEVSYRPSKKLLASEKQQAFNMRVKAVNMPKMIKKARFDDFFPDQDRQSALTAALNFTQAYESEPHQFHKGLYLTGSFGVGKTYLLGAIANELAAQGFESTLVHFPSFAVEMKNAIGENNLAEKLTLVKKAPILMLDDVGADSMSSWVRDEVLGVILEYRMQNELPTFFSSNFSMAQLETEHLQINQRGESEPLKAKRLMERIKFLATEVTMVGVNRRQN</sequence>
<protein>
    <submittedName>
        <fullName evidence="3">Helicase loader DnaI</fullName>
    </submittedName>
</protein>
<dbReference type="KEGG" id="pdm:ADU72_1926"/>
<dbReference type="GO" id="GO:0005524">
    <property type="term" value="F:ATP binding"/>
    <property type="evidence" value="ECO:0007669"/>
    <property type="project" value="InterPro"/>
</dbReference>
<dbReference type="PANTHER" id="PTHR30050">
    <property type="entry name" value="CHROMOSOMAL REPLICATION INITIATOR PROTEIN DNAA"/>
    <property type="match status" value="1"/>
</dbReference>
<dbReference type="OrthoDB" id="61127at2"/>
<keyword evidence="5" id="KW-1185">Reference proteome</keyword>
<dbReference type="EMBL" id="CP012275">
    <property type="protein sequence ID" value="AMV62294.1"/>
    <property type="molecule type" value="Genomic_DNA"/>
</dbReference>
<dbReference type="PANTHER" id="PTHR30050:SF8">
    <property type="entry name" value="PRIMOSOMAL PROTEIN DNAI"/>
    <property type="match status" value="1"/>
</dbReference>
<evidence type="ECO:0000313" key="6">
    <source>
        <dbReference type="Proteomes" id="UP000076405"/>
    </source>
</evidence>
<dbReference type="NCBIfam" id="NF006505">
    <property type="entry name" value="PRK08939.1"/>
    <property type="match status" value="1"/>
</dbReference>
<gene>
    <name evidence="3" type="ORF">ADU70_0796</name>
    <name evidence="4" type="ORF">ADU72_1926</name>
</gene>
<keyword evidence="3" id="KW-0347">Helicase</keyword>